<keyword evidence="4" id="KW-1185">Reference proteome</keyword>
<dbReference type="PANTHER" id="PTHR43428:SF1">
    <property type="entry name" value="ARSENATE REDUCTASE"/>
    <property type="match status" value="1"/>
</dbReference>
<dbReference type="InterPro" id="IPR036196">
    <property type="entry name" value="Ptyr_pPase_sf"/>
</dbReference>
<comment type="caution">
    <text evidence="3">The sequence shown here is derived from an EMBL/GenBank/DDBJ whole genome shotgun (WGS) entry which is preliminary data.</text>
</comment>
<evidence type="ECO:0000259" key="2">
    <source>
        <dbReference type="SMART" id="SM00226"/>
    </source>
</evidence>
<gene>
    <name evidence="3" type="ORF">GJV26_02370</name>
</gene>
<dbReference type="SMART" id="SM00226">
    <property type="entry name" value="LMWPc"/>
    <property type="match status" value="1"/>
</dbReference>
<protein>
    <submittedName>
        <fullName evidence="3">Arsenate reductase ArsC</fullName>
    </submittedName>
</protein>
<dbReference type="SUPFAM" id="SSF52788">
    <property type="entry name" value="Phosphotyrosine protein phosphatases I"/>
    <property type="match status" value="1"/>
</dbReference>
<dbReference type="Gene3D" id="3.40.50.2300">
    <property type="match status" value="1"/>
</dbReference>
<dbReference type="OrthoDB" id="9793058at2"/>
<dbReference type="GO" id="GO:0046685">
    <property type="term" value="P:response to arsenic-containing substance"/>
    <property type="evidence" value="ECO:0007669"/>
    <property type="project" value="UniProtKB-KW"/>
</dbReference>
<dbReference type="InterPro" id="IPR023485">
    <property type="entry name" value="Ptyr_pPase"/>
</dbReference>
<reference evidence="3 4" key="1">
    <citation type="submission" date="2019-11" db="EMBL/GenBank/DDBJ databases">
        <title>Draft Genome Sequences of Six Type Strains of the Genus Massilia.</title>
        <authorList>
            <person name="Miess H."/>
            <person name="Frediansyah A."/>
            <person name="Goeker M."/>
            <person name="Gross H."/>
        </authorList>
    </citation>
    <scope>NUCLEOTIDE SEQUENCE [LARGE SCALE GENOMIC DNA]</scope>
    <source>
        <strain evidence="3 4">DSM 17513</strain>
    </source>
</reference>
<proteinExistence type="predicted"/>
<evidence type="ECO:0000313" key="3">
    <source>
        <dbReference type="EMBL" id="MUI11337.1"/>
    </source>
</evidence>
<name>A0A6I3X562_9BURK</name>
<organism evidence="3 4">
    <name type="scientific">Pseudoduganella dura</name>
    <dbReference type="NCBI Taxonomy" id="321982"/>
    <lineage>
        <taxon>Bacteria</taxon>
        <taxon>Pseudomonadati</taxon>
        <taxon>Pseudomonadota</taxon>
        <taxon>Betaproteobacteria</taxon>
        <taxon>Burkholderiales</taxon>
        <taxon>Oxalobacteraceae</taxon>
        <taxon>Telluria group</taxon>
        <taxon>Pseudoduganella</taxon>
    </lineage>
</organism>
<keyword evidence="1" id="KW-0059">Arsenical resistance</keyword>
<sequence>MEEKVYNVLFLGTGNAARSVMAEALVSTMGNGRFRGFSAGSNPAGAVDPLALEQIAPTGYPAGALRSKSWDEFAAPGAPLMDFIITVCDEAAGEACPYWPGHPLTAHWSIENPAAFGDTANDRRAAFHRAFYAIRAHLNIFVSLPLHMLEKHALHHEVMAIGRTIA</sequence>
<accession>A0A6I3X562</accession>
<dbReference type="RefSeq" id="WP_155707321.1">
    <property type="nucleotide sequence ID" value="NZ_BMWU01000016.1"/>
</dbReference>
<dbReference type="AlphaFoldDB" id="A0A6I3X562"/>
<dbReference type="Pfam" id="PF01451">
    <property type="entry name" value="LMWPc"/>
    <property type="match status" value="1"/>
</dbReference>
<dbReference type="Proteomes" id="UP000431684">
    <property type="component" value="Unassembled WGS sequence"/>
</dbReference>
<dbReference type="PANTHER" id="PTHR43428">
    <property type="entry name" value="ARSENATE REDUCTASE"/>
    <property type="match status" value="1"/>
</dbReference>
<dbReference type="EMBL" id="WNWM01000002">
    <property type="protein sequence ID" value="MUI11337.1"/>
    <property type="molecule type" value="Genomic_DNA"/>
</dbReference>
<evidence type="ECO:0000313" key="4">
    <source>
        <dbReference type="Proteomes" id="UP000431684"/>
    </source>
</evidence>
<evidence type="ECO:0000256" key="1">
    <source>
        <dbReference type="ARBA" id="ARBA00022849"/>
    </source>
</evidence>
<feature type="domain" description="Phosphotyrosine protein phosphatase I" evidence="2">
    <location>
        <begin position="6"/>
        <end position="144"/>
    </location>
</feature>
<dbReference type="CDD" id="cd16345">
    <property type="entry name" value="LMWP_ArsC"/>
    <property type="match status" value="1"/>
</dbReference>